<proteinExistence type="predicted"/>
<evidence type="ECO:0000313" key="9">
    <source>
        <dbReference type="Proteomes" id="UP000310108"/>
    </source>
</evidence>
<evidence type="ECO:0000313" key="8">
    <source>
        <dbReference type="EMBL" id="TKW58298.1"/>
    </source>
</evidence>
<dbReference type="AlphaFoldDB" id="A0A4U6XR67"/>
<dbReference type="GO" id="GO:0012505">
    <property type="term" value="C:endomembrane system"/>
    <property type="evidence" value="ECO:0007669"/>
    <property type="project" value="UniProtKB-SubCell"/>
</dbReference>
<evidence type="ECO:0000256" key="6">
    <source>
        <dbReference type="SAM" id="Phobius"/>
    </source>
</evidence>
<feature type="transmembrane region" description="Helical" evidence="6">
    <location>
        <begin position="166"/>
        <end position="187"/>
    </location>
</feature>
<protein>
    <recommendedName>
        <fullName evidence="7">DUF202 domain-containing protein</fullName>
    </recommendedName>
</protein>
<feature type="region of interest" description="Disordered" evidence="5">
    <location>
        <begin position="1"/>
        <end position="35"/>
    </location>
</feature>
<keyword evidence="2 6" id="KW-0812">Transmembrane</keyword>
<feature type="transmembrane region" description="Helical" evidence="6">
    <location>
        <begin position="124"/>
        <end position="145"/>
    </location>
</feature>
<dbReference type="InterPro" id="IPR052053">
    <property type="entry name" value="IM_YidH-like"/>
</dbReference>
<evidence type="ECO:0000259" key="7">
    <source>
        <dbReference type="Pfam" id="PF02656"/>
    </source>
</evidence>
<evidence type="ECO:0000256" key="1">
    <source>
        <dbReference type="ARBA" id="ARBA00004127"/>
    </source>
</evidence>
<evidence type="ECO:0000256" key="2">
    <source>
        <dbReference type="ARBA" id="ARBA00022692"/>
    </source>
</evidence>
<name>A0A4U6XR67_9PEZI</name>
<feature type="domain" description="DUF202" evidence="7">
    <location>
        <begin position="80"/>
        <end position="152"/>
    </location>
</feature>
<dbReference type="EMBL" id="PJEX01000027">
    <property type="protein sequence ID" value="TKW58298.1"/>
    <property type="molecule type" value="Genomic_DNA"/>
</dbReference>
<evidence type="ECO:0000256" key="5">
    <source>
        <dbReference type="SAM" id="MobiDB-lite"/>
    </source>
</evidence>
<gene>
    <name evidence="8" type="ORF">CTA1_12113</name>
</gene>
<evidence type="ECO:0000256" key="3">
    <source>
        <dbReference type="ARBA" id="ARBA00022989"/>
    </source>
</evidence>
<dbReference type="Pfam" id="PF02656">
    <property type="entry name" value="DUF202"/>
    <property type="match status" value="1"/>
</dbReference>
<dbReference type="InterPro" id="IPR003807">
    <property type="entry name" value="DUF202"/>
</dbReference>
<keyword evidence="9" id="KW-1185">Reference proteome</keyword>
<reference evidence="8 9" key="1">
    <citation type="journal article" date="2019" name="PLoS ONE">
        <title>Comparative genome analysis indicates high evolutionary potential of pathogenicity genes in Colletotrichum tanaceti.</title>
        <authorList>
            <person name="Lelwala R.V."/>
            <person name="Korhonen P.K."/>
            <person name="Young N.D."/>
            <person name="Scott J.B."/>
            <person name="Ades P.A."/>
            <person name="Gasser R.B."/>
            <person name="Taylor P.W.J."/>
        </authorList>
    </citation>
    <scope>NUCLEOTIDE SEQUENCE [LARGE SCALE GENOMIC DNA]</scope>
    <source>
        <strain evidence="8">BRIP57314</strain>
    </source>
</reference>
<feature type="transmembrane region" description="Helical" evidence="6">
    <location>
        <begin position="92"/>
        <end position="112"/>
    </location>
</feature>
<keyword evidence="4 6" id="KW-0472">Membrane</keyword>
<sequence>MRHRTERRPVVELGLPDPVQCPQQPRPDQSVPEAAEDRITKASAAALPAQGPIIVSGKPWAIQRFWAEHVSVVVDFETCRDHLALERTFLGYLRTGAVTAIMGTVMAQLFALQPPDSGFGYTMVGKPLATVCYCFSMFITLLGACRVWSIQHAMFLGKTLSGGFEIMTIAVGFLALSVVFFAFLVALDVVKESSGCLGSRPSDTPRWLCMAPGT</sequence>
<dbReference type="PANTHER" id="PTHR34187:SF1">
    <property type="entry name" value="DUF202 DOMAIN-CONTAINING PROTEIN"/>
    <property type="match status" value="1"/>
</dbReference>
<comment type="caution">
    <text evidence="8">The sequence shown here is derived from an EMBL/GenBank/DDBJ whole genome shotgun (WGS) entry which is preliminary data.</text>
</comment>
<comment type="subcellular location">
    <subcellularLocation>
        <location evidence="1">Endomembrane system</location>
        <topology evidence="1">Multi-pass membrane protein</topology>
    </subcellularLocation>
</comment>
<dbReference type="PANTHER" id="PTHR34187">
    <property type="entry name" value="FGR18P"/>
    <property type="match status" value="1"/>
</dbReference>
<organism evidence="8 9">
    <name type="scientific">Colletotrichum tanaceti</name>
    <dbReference type="NCBI Taxonomy" id="1306861"/>
    <lineage>
        <taxon>Eukaryota</taxon>
        <taxon>Fungi</taxon>
        <taxon>Dikarya</taxon>
        <taxon>Ascomycota</taxon>
        <taxon>Pezizomycotina</taxon>
        <taxon>Sordariomycetes</taxon>
        <taxon>Hypocreomycetidae</taxon>
        <taxon>Glomerellales</taxon>
        <taxon>Glomerellaceae</taxon>
        <taxon>Colletotrichum</taxon>
        <taxon>Colletotrichum destructivum species complex</taxon>
    </lineage>
</organism>
<evidence type="ECO:0000256" key="4">
    <source>
        <dbReference type="ARBA" id="ARBA00023136"/>
    </source>
</evidence>
<dbReference type="Proteomes" id="UP000310108">
    <property type="component" value="Unassembled WGS sequence"/>
</dbReference>
<dbReference type="STRING" id="1306861.A0A4U6XR67"/>
<accession>A0A4U6XR67</accession>
<keyword evidence="3 6" id="KW-1133">Transmembrane helix</keyword>